<dbReference type="AlphaFoldDB" id="J0WP53"/>
<evidence type="ECO:0000313" key="2">
    <source>
        <dbReference type="Proteomes" id="UP000006514"/>
    </source>
</evidence>
<keyword evidence="2" id="KW-1185">Reference proteome</keyword>
<reference evidence="2" key="1">
    <citation type="journal article" date="2012" name="Science">
        <title>The Paleozoic origin of enzymatic lignin decomposition reconstructed from 31 fungal genomes.</title>
        <authorList>
            <person name="Floudas D."/>
            <person name="Binder M."/>
            <person name="Riley R."/>
            <person name="Barry K."/>
            <person name="Blanchette R.A."/>
            <person name="Henrissat B."/>
            <person name="Martinez A.T."/>
            <person name="Otillar R."/>
            <person name="Spatafora J.W."/>
            <person name="Yadav J.S."/>
            <person name="Aerts A."/>
            <person name="Benoit I."/>
            <person name="Boyd A."/>
            <person name="Carlson A."/>
            <person name="Copeland A."/>
            <person name="Coutinho P.M."/>
            <person name="de Vries R.P."/>
            <person name="Ferreira P."/>
            <person name="Findley K."/>
            <person name="Foster B."/>
            <person name="Gaskell J."/>
            <person name="Glotzer D."/>
            <person name="Gorecki P."/>
            <person name="Heitman J."/>
            <person name="Hesse C."/>
            <person name="Hori C."/>
            <person name="Igarashi K."/>
            <person name="Jurgens J.A."/>
            <person name="Kallen N."/>
            <person name="Kersten P."/>
            <person name="Kohler A."/>
            <person name="Kuees U."/>
            <person name="Kumar T.K.A."/>
            <person name="Kuo A."/>
            <person name="LaButti K."/>
            <person name="Larrondo L.F."/>
            <person name="Lindquist E."/>
            <person name="Ling A."/>
            <person name="Lombard V."/>
            <person name="Lucas S."/>
            <person name="Lundell T."/>
            <person name="Martin R."/>
            <person name="McLaughlin D.J."/>
            <person name="Morgenstern I."/>
            <person name="Morin E."/>
            <person name="Murat C."/>
            <person name="Nagy L.G."/>
            <person name="Nolan M."/>
            <person name="Ohm R.A."/>
            <person name="Patyshakuliyeva A."/>
            <person name="Rokas A."/>
            <person name="Ruiz-Duenas F.J."/>
            <person name="Sabat G."/>
            <person name="Salamov A."/>
            <person name="Samejima M."/>
            <person name="Schmutz J."/>
            <person name="Slot J.C."/>
            <person name="St John F."/>
            <person name="Stenlid J."/>
            <person name="Sun H."/>
            <person name="Sun S."/>
            <person name="Syed K."/>
            <person name="Tsang A."/>
            <person name="Wiebenga A."/>
            <person name="Young D."/>
            <person name="Pisabarro A."/>
            <person name="Eastwood D.C."/>
            <person name="Martin F."/>
            <person name="Cullen D."/>
            <person name="Grigoriev I.V."/>
            <person name="Hibbett D.S."/>
        </authorList>
    </citation>
    <scope>NUCLEOTIDE SEQUENCE [LARGE SCALE GENOMIC DNA]</scope>
    <source>
        <strain evidence="2">TFB10046</strain>
    </source>
</reference>
<dbReference type="Proteomes" id="UP000006514">
    <property type="component" value="Unassembled WGS sequence"/>
</dbReference>
<accession>J0WP53</accession>
<dbReference type="InParanoid" id="J0WP53"/>
<dbReference type="KEGG" id="adl:AURDEDRAFT_177270"/>
<gene>
    <name evidence="1" type="ORF">AURDEDRAFT_177270</name>
</gene>
<dbReference type="eggNOG" id="ENOG502SJ68">
    <property type="taxonomic scope" value="Eukaryota"/>
</dbReference>
<organism evidence="1 2">
    <name type="scientific">Auricularia subglabra (strain TFB-10046 / SS5)</name>
    <name type="common">White-rot fungus</name>
    <name type="synonym">Auricularia delicata (strain TFB10046)</name>
    <dbReference type="NCBI Taxonomy" id="717982"/>
    <lineage>
        <taxon>Eukaryota</taxon>
        <taxon>Fungi</taxon>
        <taxon>Dikarya</taxon>
        <taxon>Basidiomycota</taxon>
        <taxon>Agaricomycotina</taxon>
        <taxon>Agaricomycetes</taxon>
        <taxon>Auriculariales</taxon>
        <taxon>Auriculariaceae</taxon>
        <taxon>Auricularia</taxon>
    </lineage>
</organism>
<dbReference type="OrthoDB" id="2595178at2759"/>
<name>J0WP53_AURST</name>
<dbReference type="EMBL" id="JH688135">
    <property type="protein sequence ID" value="EJD33642.1"/>
    <property type="molecule type" value="Genomic_DNA"/>
</dbReference>
<sequence>MAKQTELDVVLNARPYELNTGQLLLVPLLPPNTPKATLPSEVWERVLAYAIHGPYNIEKSKRRLTRAQWRAELSTVCRMFSVLVPPLLFAHPTVSSPNSLRAVSDVIHAGDARWDSLRRILHSTPGRWVQSLDMSALDPGSHYLQVDALLRNMLPLVPFVAEIRLNASIALSRATLDALRIGPHAARTRSLTGLRFAAPHLGPAAPPDADAGTREIAGIGSAAAAPGGRGG</sequence>
<evidence type="ECO:0000313" key="1">
    <source>
        <dbReference type="EMBL" id="EJD33642.1"/>
    </source>
</evidence>
<protein>
    <submittedName>
        <fullName evidence="1">Uncharacterized protein</fullName>
    </submittedName>
</protein>
<proteinExistence type="predicted"/>